<dbReference type="Gene3D" id="1.25.40.20">
    <property type="entry name" value="Ankyrin repeat-containing domain"/>
    <property type="match status" value="2"/>
</dbReference>
<sequence>MAAETKRETGPRDLPAEIVENILDGVDAGDAESALASDLFSVDAEAWRIDRRCRTTKKRRLVAAGDLAALKYIRKRRAARFVLQDLSLTARGGHLKAVMWLYKRAKGGYPCRAIKEASAGGHIDVVWWLCQKIAIRPGAIDAAVDAAAEGGHQDVVDYLIEDHGGKGTPLAILWAVKNGHADVVRRLYWTCPSNASAYYKGADYDWDPRSDRGYRNAAVTNGAGDCFGLLDVACSTGRADIVDFLWEGRVARWTPDLFCWAANADGIAMIDFIHAHYARLCAGIDPATFQRHNVMSVVARKGSVSAAVAWRHVLASDFTPASAVVAVECGHGALFRFMDVTLGVPIDYRTCLIAAAGNGHANLVGQMLDKGQVVDDSVLYSAAYNGHAHIVKMLYDRGDNNSTFSSMLLLASKYCDADTVMRVRKFGRARVKRSALTNAIVRGRVDLVDAMCDDPDHWQWPREAVVDHEIAVARAIRHPKFVVDHVLDQAIIEGSVEAVDAIMRVRQRLTPDQPYVPPYHTFHRLYFDAIKHLHARYGIAWSAPCTHEITCLVHAVITRGGTDDVRWLYERGLLEPDTVSCAMVAAANKGHLSTVEFLWDRGFRPDALDEPRCRLCVDHPAEDHHAAQAFLREKVAVLST</sequence>
<dbReference type="Pfam" id="PF12796">
    <property type="entry name" value="Ank_2"/>
    <property type="match status" value="1"/>
</dbReference>
<organism evidence="1 2">
    <name type="scientific">Pandoravirus salinus</name>
    <dbReference type="NCBI Taxonomy" id="1349410"/>
    <lineage>
        <taxon>Viruses</taxon>
        <taxon>Pandoravirus</taxon>
    </lineage>
</organism>
<dbReference type="EMBL" id="KC977571">
    <property type="protein sequence ID" value="AGO85217.1"/>
    <property type="molecule type" value="Genomic_DNA"/>
</dbReference>
<dbReference type="InterPro" id="IPR002110">
    <property type="entry name" value="Ankyrin_rpt"/>
</dbReference>
<proteinExistence type="predicted"/>
<accession>S4W3I6</accession>
<keyword evidence="2" id="KW-1185">Reference proteome</keyword>
<dbReference type="Proteomes" id="UP000204584">
    <property type="component" value="Segment"/>
</dbReference>
<dbReference type="KEGG" id="vg:16607004"/>
<dbReference type="InterPro" id="IPR036770">
    <property type="entry name" value="Ankyrin_rpt-contain_sf"/>
</dbReference>
<dbReference type="InterPro" id="IPR052050">
    <property type="entry name" value="SecEffector_AnkRepeat"/>
</dbReference>
<dbReference type="PANTHER" id="PTHR46586">
    <property type="entry name" value="ANKYRIN REPEAT-CONTAINING PROTEIN"/>
    <property type="match status" value="1"/>
</dbReference>
<name>S4W3I6_9VIRU</name>
<dbReference type="PANTHER" id="PTHR46586:SF3">
    <property type="entry name" value="ANKYRIN REPEAT-CONTAINING PROTEIN"/>
    <property type="match status" value="1"/>
</dbReference>
<dbReference type="SUPFAM" id="SSF48403">
    <property type="entry name" value="Ankyrin repeat"/>
    <property type="match status" value="3"/>
</dbReference>
<dbReference type="GeneID" id="16607004"/>
<dbReference type="SMART" id="SM00248">
    <property type="entry name" value="ANK"/>
    <property type="match status" value="4"/>
</dbReference>
<gene>
    <name evidence="1" type="ORF">psal_cds_1029</name>
</gene>
<evidence type="ECO:0000313" key="1">
    <source>
        <dbReference type="EMBL" id="AGO85217.1"/>
    </source>
</evidence>
<reference evidence="1 2" key="1">
    <citation type="journal article" date="2013" name="Science">
        <title>Pandoraviruses: amoeba viruses with genomes up to 2.5 Mb reaching that of parasitic eukaryotes.</title>
        <authorList>
            <person name="Philippe N."/>
            <person name="Legendre M."/>
            <person name="Doutre G."/>
            <person name="Coute Y."/>
            <person name="Poirot O."/>
            <person name="Lescot M."/>
            <person name="Arslan D."/>
            <person name="Seltzer V."/>
            <person name="Bertaux L."/>
            <person name="Bruley C."/>
            <person name="Garin J."/>
            <person name="Claverie J.M."/>
            <person name="Abergel C."/>
        </authorList>
    </citation>
    <scope>NUCLEOTIDE SEQUENCE [LARGE SCALE GENOMIC DNA]</scope>
</reference>
<evidence type="ECO:0000313" key="2">
    <source>
        <dbReference type="Proteomes" id="UP000204584"/>
    </source>
</evidence>
<dbReference type="RefSeq" id="YP_008438291.1">
    <property type="nucleotide sequence ID" value="NC_022098.1"/>
</dbReference>
<protein>
    <submittedName>
        <fullName evidence="1">Ankyrin repeat domain containing protein</fullName>
    </submittedName>
</protein>